<dbReference type="GO" id="GO:0005737">
    <property type="term" value="C:cytoplasm"/>
    <property type="evidence" value="ECO:0007669"/>
    <property type="project" value="InterPro"/>
</dbReference>
<evidence type="ECO:0000313" key="2">
    <source>
        <dbReference type="EMBL" id="SUZ69827.1"/>
    </source>
</evidence>
<evidence type="ECO:0008006" key="3">
    <source>
        <dbReference type="Google" id="ProtNLM"/>
    </source>
</evidence>
<gene>
    <name evidence="2" type="ORF">METZ01_LOCUS22681</name>
</gene>
<dbReference type="InterPro" id="IPR003732">
    <property type="entry name" value="Daa-tRNA_deacyls_DTD"/>
</dbReference>
<dbReference type="EMBL" id="UINC01001072">
    <property type="protein sequence ID" value="SUZ69827.1"/>
    <property type="molecule type" value="Genomic_DNA"/>
</dbReference>
<dbReference type="AlphaFoldDB" id="A0A381PUW0"/>
<protein>
    <recommendedName>
        <fullName evidence="3">D-aminoacyl-tRNA deacylase</fullName>
    </recommendedName>
</protein>
<dbReference type="Gene3D" id="3.50.80.10">
    <property type="entry name" value="D-tyrosyl-tRNA(Tyr) deacylase"/>
    <property type="match status" value="1"/>
</dbReference>
<dbReference type="NCBIfam" id="TIGR00256">
    <property type="entry name" value="D-aminoacyl-tRNA deacylase"/>
    <property type="match status" value="1"/>
</dbReference>
<organism evidence="2">
    <name type="scientific">marine metagenome</name>
    <dbReference type="NCBI Taxonomy" id="408172"/>
    <lineage>
        <taxon>unclassified sequences</taxon>
        <taxon>metagenomes</taxon>
        <taxon>ecological metagenomes</taxon>
    </lineage>
</organism>
<dbReference type="PANTHER" id="PTHR10472:SF5">
    <property type="entry name" value="D-AMINOACYL-TRNA DEACYLASE 1"/>
    <property type="match status" value="1"/>
</dbReference>
<sequence>MSKKIINLRIFNDEDDKMNNSLLDVDGNILLISQFTLHASTKKGNRPSFIKAAKPDFANDMYQKFIKTLEEKFGSSIQTGKFGADMKVGLVNDGPTTIIIDSKKNSNL</sequence>
<reference evidence="2" key="1">
    <citation type="submission" date="2018-05" db="EMBL/GenBank/DDBJ databases">
        <authorList>
            <person name="Lanie J.A."/>
            <person name="Ng W.-L."/>
            <person name="Kazmierczak K.M."/>
            <person name="Andrzejewski T.M."/>
            <person name="Davidsen T.M."/>
            <person name="Wayne K.J."/>
            <person name="Tettelin H."/>
            <person name="Glass J.I."/>
            <person name="Rusch D."/>
            <person name="Podicherti R."/>
            <person name="Tsui H.-C.T."/>
            <person name="Winkler M.E."/>
        </authorList>
    </citation>
    <scope>NUCLEOTIDE SEQUENCE</scope>
</reference>
<dbReference type="SUPFAM" id="SSF69500">
    <property type="entry name" value="DTD-like"/>
    <property type="match status" value="1"/>
</dbReference>
<proteinExistence type="inferred from homology"/>
<dbReference type="Pfam" id="PF02580">
    <property type="entry name" value="Tyr_Deacylase"/>
    <property type="match status" value="1"/>
</dbReference>
<accession>A0A381PUW0</accession>
<comment type="similarity">
    <text evidence="1">Belongs to the DTD family.</text>
</comment>
<dbReference type="InterPro" id="IPR023509">
    <property type="entry name" value="DTD-like_sf"/>
</dbReference>
<dbReference type="PANTHER" id="PTHR10472">
    <property type="entry name" value="D-TYROSYL-TRNA TYR DEACYLASE"/>
    <property type="match status" value="1"/>
</dbReference>
<dbReference type="GO" id="GO:0051500">
    <property type="term" value="F:D-tyrosyl-tRNA(Tyr) deacylase activity"/>
    <property type="evidence" value="ECO:0007669"/>
    <property type="project" value="TreeGrafter"/>
</dbReference>
<name>A0A381PUW0_9ZZZZ</name>
<dbReference type="FunFam" id="3.50.80.10:FF:000001">
    <property type="entry name" value="D-aminoacyl-tRNA deacylase"/>
    <property type="match status" value="1"/>
</dbReference>
<evidence type="ECO:0000256" key="1">
    <source>
        <dbReference type="ARBA" id="ARBA00009673"/>
    </source>
</evidence>